<geneLocation type="plasmid" evidence="2 3">
    <name>unnamed1</name>
</geneLocation>
<feature type="region of interest" description="Disordered" evidence="1">
    <location>
        <begin position="1"/>
        <end position="25"/>
    </location>
</feature>
<feature type="compositionally biased region" description="Basic and acidic residues" evidence="1">
    <location>
        <begin position="9"/>
        <end position="20"/>
    </location>
</feature>
<gene>
    <name evidence="2" type="ORF">HUG12_20630</name>
</gene>
<reference evidence="2 3" key="1">
    <citation type="submission" date="2020-06" db="EMBL/GenBank/DDBJ databases">
        <title>NJ-3-1, isolated from saline soil.</title>
        <authorList>
            <person name="Cui H.L."/>
            <person name="Shi X."/>
        </authorList>
    </citation>
    <scope>NUCLEOTIDE SEQUENCE [LARGE SCALE GENOMIC DNA]</scope>
    <source>
        <strain evidence="2 3">NJ-3-1</strain>
        <plasmid evidence="2 3">unnamed1</plasmid>
    </source>
</reference>
<dbReference type="KEGG" id="halu:HUG12_20630"/>
<proteinExistence type="predicted"/>
<evidence type="ECO:0000313" key="3">
    <source>
        <dbReference type="Proteomes" id="UP000509626"/>
    </source>
</evidence>
<dbReference type="AlphaFoldDB" id="A0A7D5QDL1"/>
<dbReference type="EMBL" id="CP058580">
    <property type="protein sequence ID" value="QLG64198.1"/>
    <property type="molecule type" value="Genomic_DNA"/>
</dbReference>
<keyword evidence="2" id="KW-0614">Plasmid</keyword>
<name>A0A7D5QDL1_9EURY</name>
<dbReference type="RefSeq" id="WP_179270781.1">
    <property type="nucleotide sequence ID" value="NZ_CP058580.1"/>
</dbReference>
<organism evidence="2 3">
    <name type="scientific">Halorarum salinum</name>
    <dbReference type="NCBI Taxonomy" id="2743089"/>
    <lineage>
        <taxon>Archaea</taxon>
        <taxon>Methanobacteriati</taxon>
        <taxon>Methanobacteriota</taxon>
        <taxon>Stenosarchaea group</taxon>
        <taxon>Halobacteria</taxon>
        <taxon>Halobacteriales</taxon>
        <taxon>Haloferacaceae</taxon>
        <taxon>Halorarum</taxon>
    </lineage>
</organism>
<evidence type="ECO:0000313" key="2">
    <source>
        <dbReference type="EMBL" id="QLG64198.1"/>
    </source>
</evidence>
<sequence length="89" mass="9691">MATDPTDSTDQRITEDDVGKPVEYGDDTVGRVVDIRHGTAYVDPDPGIVETISAKLGWADADGEEGAYPLQEEAIDRVTDDSIRLRTNL</sequence>
<dbReference type="GeneID" id="56039919"/>
<protein>
    <submittedName>
        <fullName evidence="2">PRC-barrel domain containing protein</fullName>
    </submittedName>
</protein>
<keyword evidence="3" id="KW-1185">Reference proteome</keyword>
<evidence type="ECO:0000256" key="1">
    <source>
        <dbReference type="SAM" id="MobiDB-lite"/>
    </source>
</evidence>
<accession>A0A7D5QDL1</accession>
<dbReference type="Proteomes" id="UP000509626">
    <property type="component" value="Plasmid unnamed1"/>
</dbReference>
<dbReference type="OrthoDB" id="229248at2157"/>